<keyword evidence="2" id="KW-1003">Cell membrane</keyword>
<comment type="similarity">
    <text evidence="6">Belongs to the ABC-4 integral membrane protein family.</text>
</comment>
<proteinExistence type="inferred from homology"/>
<feature type="transmembrane region" description="Helical" evidence="7">
    <location>
        <begin position="360"/>
        <end position="382"/>
    </location>
</feature>
<evidence type="ECO:0000259" key="9">
    <source>
        <dbReference type="Pfam" id="PF12704"/>
    </source>
</evidence>
<dbReference type="Pfam" id="PF12704">
    <property type="entry name" value="MacB_PCD"/>
    <property type="match status" value="1"/>
</dbReference>
<keyword evidence="3 7" id="KW-0812">Transmembrane</keyword>
<keyword evidence="11" id="KW-1185">Reference proteome</keyword>
<dbReference type="PANTHER" id="PTHR30572:SF4">
    <property type="entry name" value="ABC TRANSPORTER PERMEASE YTRF"/>
    <property type="match status" value="1"/>
</dbReference>
<evidence type="ECO:0000259" key="8">
    <source>
        <dbReference type="Pfam" id="PF02687"/>
    </source>
</evidence>
<dbReference type="InterPro" id="IPR003838">
    <property type="entry name" value="ABC3_permease_C"/>
</dbReference>
<sequence length="399" mass="41704">MAPLDLLGFAVGALRGHRLRTALSVAGVAIGIASVLALTALGEGARRYIVDEFASLGSNLVIILPGKVETTGGMPFGGVTHDLTLEDHAALARLGRLRRTVPLAVATETLRFQGLGRSVPVLGTTAEYLEVRRLRMAAGSFLPPGDPHRAGTEIVLGMKAARELFRGENPLGQVLRVGPARFHVVGVLAPRGPSMLGVDLDEAAFVPVGTAMRLFNRTSLFRIVAEVRIFAEMDLAKAEVLALLRERHRAEDVTVFTQDAMVASFSAILGALTLTLAGIASVSLVVAGVGIMNVMLVSVTERRAEIGLLKALGAADPQILLAFLAEATMLAALGGCLGLAAGAAGVRLLAWVYPAFPAAIPLWAVGAALTLSFAVGLGFGVWPARRATRLDPVAALARR</sequence>
<name>A0ABQ5Q8I6_9BACT</name>
<comment type="caution">
    <text evidence="10">The sequence shown here is derived from an EMBL/GenBank/DDBJ whole genome shotgun (WGS) entry which is preliminary data.</text>
</comment>
<dbReference type="EMBL" id="BSDD01000005">
    <property type="protein sequence ID" value="GLH71140.1"/>
    <property type="molecule type" value="Genomic_DNA"/>
</dbReference>
<dbReference type="PANTHER" id="PTHR30572">
    <property type="entry name" value="MEMBRANE COMPONENT OF TRANSPORTER-RELATED"/>
    <property type="match status" value="1"/>
</dbReference>
<evidence type="ECO:0000256" key="1">
    <source>
        <dbReference type="ARBA" id="ARBA00004651"/>
    </source>
</evidence>
<reference evidence="10 11" key="1">
    <citation type="journal article" date="2023" name="Antonie Van Leeuwenhoek">
        <title>Mesoterricola silvestris gen. nov., sp. nov., Mesoterricola sediminis sp. nov., Geothrix oryzae sp. nov., Geothrix edaphica sp. nov., Geothrix rubra sp. nov., and Geothrix limicola sp. nov., six novel members of Acidobacteriota isolated from soils.</title>
        <authorList>
            <person name="Itoh H."/>
            <person name="Sugisawa Y."/>
            <person name="Mise K."/>
            <person name="Xu Z."/>
            <person name="Kuniyasu M."/>
            <person name="Ushijima N."/>
            <person name="Kawano K."/>
            <person name="Kobayashi E."/>
            <person name="Shiratori Y."/>
            <person name="Masuda Y."/>
            <person name="Senoo K."/>
        </authorList>
    </citation>
    <scope>NUCLEOTIDE SEQUENCE [LARGE SCALE GENOMIC DNA]</scope>
    <source>
        <strain evidence="10 11">Red803</strain>
    </source>
</reference>
<comment type="subcellular location">
    <subcellularLocation>
        <location evidence="1">Cell membrane</location>
        <topology evidence="1">Multi-pass membrane protein</topology>
    </subcellularLocation>
</comment>
<gene>
    <name evidence="10" type="ORF">GETHPA_26730</name>
</gene>
<dbReference type="Pfam" id="PF02687">
    <property type="entry name" value="FtsX"/>
    <property type="match status" value="1"/>
</dbReference>
<dbReference type="InterPro" id="IPR025857">
    <property type="entry name" value="MacB_PCD"/>
</dbReference>
<feature type="domain" description="ABC3 transporter permease C-terminal" evidence="8">
    <location>
        <begin position="279"/>
        <end position="392"/>
    </location>
</feature>
<evidence type="ECO:0000313" key="10">
    <source>
        <dbReference type="EMBL" id="GLH71140.1"/>
    </source>
</evidence>
<keyword evidence="5 7" id="KW-0472">Membrane</keyword>
<accession>A0ABQ5Q8I6</accession>
<dbReference type="RefSeq" id="WP_285727092.1">
    <property type="nucleotide sequence ID" value="NZ_BSDD01000005.1"/>
</dbReference>
<dbReference type="Proteomes" id="UP001165089">
    <property type="component" value="Unassembled WGS sequence"/>
</dbReference>
<feature type="transmembrane region" description="Helical" evidence="7">
    <location>
        <begin position="278"/>
        <end position="299"/>
    </location>
</feature>
<evidence type="ECO:0000256" key="4">
    <source>
        <dbReference type="ARBA" id="ARBA00022989"/>
    </source>
</evidence>
<evidence type="ECO:0000256" key="6">
    <source>
        <dbReference type="ARBA" id="ARBA00038076"/>
    </source>
</evidence>
<evidence type="ECO:0000256" key="2">
    <source>
        <dbReference type="ARBA" id="ARBA00022475"/>
    </source>
</evidence>
<evidence type="ECO:0000313" key="11">
    <source>
        <dbReference type="Proteomes" id="UP001165089"/>
    </source>
</evidence>
<evidence type="ECO:0000256" key="5">
    <source>
        <dbReference type="ARBA" id="ARBA00023136"/>
    </source>
</evidence>
<dbReference type="InterPro" id="IPR050250">
    <property type="entry name" value="Macrolide_Exporter_MacB"/>
</dbReference>
<organism evidence="10 11">
    <name type="scientific">Geothrix rubra</name>
    <dbReference type="NCBI Taxonomy" id="2927977"/>
    <lineage>
        <taxon>Bacteria</taxon>
        <taxon>Pseudomonadati</taxon>
        <taxon>Acidobacteriota</taxon>
        <taxon>Holophagae</taxon>
        <taxon>Holophagales</taxon>
        <taxon>Holophagaceae</taxon>
        <taxon>Geothrix</taxon>
    </lineage>
</organism>
<protein>
    <submittedName>
        <fullName evidence="10">ABC transporter permease</fullName>
    </submittedName>
</protein>
<evidence type="ECO:0000256" key="3">
    <source>
        <dbReference type="ARBA" id="ARBA00022692"/>
    </source>
</evidence>
<keyword evidence="4 7" id="KW-1133">Transmembrane helix</keyword>
<evidence type="ECO:0000256" key="7">
    <source>
        <dbReference type="SAM" id="Phobius"/>
    </source>
</evidence>
<feature type="domain" description="MacB-like periplasmic core" evidence="9">
    <location>
        <begin position="21"/>
        <end position="241"/>
    </location>
</feature>
<feature type="transmembrane region" description="Helical" evidence="7">
    <location>
        <begin position="319"/>
        <end position="340"/>
    </location>
</feature>